<dbReference type="AlphaFoldDB" id="X0SC02"/>
<dbReference type="InterPro" id="IPR002372">
    <property type="entry name" value="PQQ_rpt_dom"/>
</dbReference>
<reference evidence="2" key="1">
    <citation type="journal article" date="2014" name="Front. Microbiol.">
        <title>High frequency of phylogenetically diverse reductive dehalogenase-homologous genes in deep subseafloor sedimentary metagenomes.</title>
        <authorList>
            <person name="Kawai M."/>
            <person name="Futagami T."/>
            <person name="Toyoda A."/>
            <person name="Takaki Y."/>
            <person name="Nishi S."/>
            <person name="Hori S."/>
            <person name="Arai W."/>
            <person name="Tsubouchi T."/>
            <person name="Morono Y."/>
            <person name="Uchiyama I."/>
            <person name="Ito T."/>
            <person name="Fujiyama A."/>
            <person name="Inagaki F."/>
            <person name="Takami H."/>
        </authorList>
    </citation>
    <scope>NUCLEOTIDE SEQUENCE</scope>
    <source>
        <strain evidence="2">Expedition CK06-06</strain>
    </source>
</reference>
<feature type="domain" description="Pyrrolo-quinoline quinone repeat" evidence="1">
    <location>
        <begin position="63"/>
        <end position="111"/>
    </location>
</feature>
<gene>
    <name evidence="2" type="ORF">S01H1_18208</name>
</gene>
<comment type="caution">
    <text evidence="2">The sequence shown here is derived from an EMBL/GenBank/DDBJ whole genome shotgun (WGS) entry which is preliminary data.</text>
</comment>
<proteinExistence type="predicted"/>
<dbReference type="InterPro" id="IPR015943">
    <property type="entry name" value="WD40/YVTN_repeat-like_dom_sf"/>
</dbReference>
<protein>
    <recommendedName>
        <fullName evidence="1">Pyrrolo-quinoline quinone repeat domain-containing protein</fullName>
    </recommendedName>
</protein>
<organism evidence="2">
    <name type="scientific">marine sediment metagenome</name>
    <dbReference type="NCBI Taxonomy" id="412755"/>
    <lineage>
        <taxon>unclassified sequences</taxon>
        <taxon>metagenomes</taxon>
        <taxon>ecological metagenomes</taxon>
    </lineage>
</organism>
<name>X0SC02_9ZZZZ</name>
<dbReference type="Gene3D" id="2.130.10.10">
    <property type="entry name" value="YVTN repeat-like/Quinoprotein amine dehydrogenase"/>
    <property type="match status" value="1"/>
</dbReference>
<dbReference type="InterPro" id="IPR011047">
    <property type="entry name" value="Quinoprotein_ADH-like_sf"/>
</dbReference>
<evidence type="ECO:0000313" key="2">
    <source>
        <dbReference type="EMBL" id="GAF78583.1"/>
    </source>
</evidence>
<sequence length="118" mass="12850">RKAELLYRHRAFRGKPVNDEVKALQLKIKNTDESISKCYKWRVPCPYPHALILAGDTLFAGGDDKVAAFNVDDGKEIWNAAVGGKAHGLAVANGRLFVSTDTGAIYCFATAEQKSANP</sequence>
<dbReference type="Pfam" id="PF13360">
    <property type="entry name" value="PQQ_2"/>
    <property type="match status" value="1"/>
</dbReference>
<dbReference type="EMBL" id="BARS01009716">
    <property type="protein sequence ID" value="GAF78583.1"/>
    <property type="molecule type" value="Genomic_DNA"/>
</dbReference>
<feature type="non-terminal residue" evidence="2">
    <location>
        <position position="1"/>
    </location>
</feature>
<accession>X0SC02</accession>
<dbReference type="SUPFAM" id="SSF50998">
    <property type="entry name" value="Quinoprotein alcohol dehydrogenase-like"/>
    <property type="match status" value="1"/>
</dbReference>
<evidence type="ECO:0000259" key="1">
    <source>
        <dbReference type="Pfam" id="PF13360"/>
    </source>
</evidence>